<organism evidence="3">
    <name type="scientific">bioreactor metagenome</name>
    <dbReference type="NCBI Taxonomy" id="1076179"/>
    <lineage>
        <taxon>unclassified sequences</taxon>
        <taxon>metagenomes</taxon>
        <taxon>ecological metagenomes</taxon>
    </lineage>
</organism>
<keyword evidence="1" id="KW-0378">Hydrolase</keyword>
<evidence type="ECO:0000313" key="3">
    <source>
        <dbReference type="EMBL" id="MPM77682.1"/>
    </source>
</evidence>
<feature type="domain" description="Peptidase S26" evidence="2">
    <location>
        <begin position="6"/>
        <end position="46"/>
    </location>
</feature>
<dbReference type="GO" id="GO:0004252">
    <property type="term" value="F:serine-type endopeptidase activity"/>
    <property type="evidence" value="ECO:0007669"/>
    <property type="project" value="InterPro"/>
</dbReference>
<dbReference type="GO" id="GO:0016020">
    <property type="term" value="C:membrane"/>
    <property type="evidence" value="ECO:0007669"/>
    <property type="project" value="InterPro"/>
</dbReference>
<reference evidence="3" key="1">
    <citation type="submission" date="2019-08" db="EMBL/GenBank/DDBJ databases">
        <authorList>
            <person name="Kucharzyk K."/>
            <person name="Murdoch R.W."/>
            <person name="Higgins S."/>
            <person name="Loffler F."/>
        </authorList>
    </citation>
    <scope>NUCLEOTIDE SEQUENCE</scope>
</reference>
<gene>
    <name evidence="3" type="ORF">SDC9_124690</name>
</gene>
<dbReference type="InterPro" id="IPR019758">
    <property type="entry name" value="Pept_S26A_signal_pept_1_CS"/>
</dbReference>
<evidence type="ECO:0000256" key="1">
    <source>
        <dbReference type="ARBA" id="ARBA00022801"/>
    </source>
</evidence>
<comment type="caution">
    <text evidence="3">The sequence shown here is derived from an EMBL/GenBank/DDBJ whole genome shotgun (WGS) entry which is preliminary data.</text>
</comment>
<dbReference type="AlphaFoldDB" id="A0A645CLN3"/>
<dbReference type="InterPro" id="IPR019533">
    <property type="entry name" value="Peptidase_S26"/>
</dbReference>
<dbReference type="InterPro" id="IPR036286">
    <property type="entry name" value="LexA/Signal_pep-like_sf"/>
</dbReference>
<accession>A0A645CLN3</accession>
<dbReference type="Gene3D" id="2.10.109.10">
    <property type="entry name" value="Umud Fragment, subunit A"/>
    <property type="match status" value="1"/>
</dbReference>
<dbReference type="PROSITE" id="PS00761">
    <property type="entry name" value="SPASE_I_3"/>
    <property type="match status" value="1"/>
</dbReference>
<proteinExistence type="predicted"/>
<evidence type="ECO:0000259" key="2">
    <source>
        <dbReference type="Pfam" id="PF10502"/>
    </source>
</evidence>
<dbReference type="EMBL" id="VSSQ01028105">
    <property type="protein sequence ID" value="MPM77682.1"/>
    <property type="molecule type" value="Genomic_DNA"/>
</dbReference>
<dbReference type="GO" id="GO:0006465">
    <property type="term" value="P:signal peptide processing"/>
    <property type="evidence" value="ECO:0007669"/>
    <property type="project" value="InterPro"/>
</dbReference>
<dbReference type="Pfam" id="PF10502">
    <property type="entry name" value="Peptidase_S26"/>
    <property type="match status" value="1"/>
</dbReference>
<dbReference type="SUPFAM" id="SSF51306">
    <property type="entry name" value="LexA/Signal peptidase"/>
    <property type="match status" value="1"/>
</dbReference>
<sequence>MDPVVIGARQVFVVGDNRNGSKDSRNASVGAIPYAKVVGRVVAVVYPFDEMQSISRVTYP</sequence>
<name>A0A645CLN3_9ZZZZ</name>
<protein>
    <recommendedName>
        <fullName evidence="2">Peptidase S26 domain-containing protein</fullName>
    </recommendedName>
</protein>